<comment type="similarity">
    <text evidence="2 8">Belongs to the cytochrome P450 family.</text>
</comment>
<feature type="binding site" description="axial binding residue" evidence="7">
    <location>
        <position position="457"/>
    </location>
    <ligand>
        <name>heme</name>
        <dbReference type="ChEBI" id="CHEBI:30413"/>
    </ligand>
    <ligandPart>
        <name>Fe</name>
        <dbReference type="ChEBI" id="CHEBI:18248"/>
    </ligandPart>
</feature>
<accession>A0A9N9Z0M7</accession>
<reference evidence="11 12" key="2">
    <citation type="submission" date="2021-10" db="EMBL/GenBank/DDBJ databases">
        <authorList>
            <person name="Piombo E."/>
        </authorList>
    </citation>
    <scope>NUCLEOTIDE SEQUENCE [LARGE SCALE GENOMIC DNA]</scope>
</reference>
<protein>
    <recommendedName>
        <fullName evidence="13">Pisatin demethylase</fullName>
    </recommendedName>
</protein>
<organism evidence="11 12">
    <name type="scientific">Clonostachys solani</name>
    <dbReference type="NCBI Taxonomy" id="160281"/>
    <lineage>
        <taxon>Eukaryota</taxon>
        <taxon>Fungi</taxon>
        <taxon>Dikarya</taxon>
        <taxon>Ascomycota</taxon>
        <taxon>Pezizomycotina</taxon>
        <taxon>Sordariomycetes</taxon>
        <taxon>Hypocreomycetidae</taxon>
        <taxon>Hypocreales</taxon>
        <taxon>Bionectriaceae</taxon>
        <taxon>Clonostachys</taxon>
    </lineage>
</organism>
<evidence type="ECO:0000256" key="4">
    <source>
        <dbReference type="ARBA" id="ARBA00022723"/>
    </source>
</evidence>
<dbReference type="PANTHER" id="PTHR24305">
    <property type="entry name" value="CYTOCHROME P450"/>
    <property type="match status" value="1"/>
</dbReference>
<dbReference type="PRINTS" id="PR00465">
    <property type="entry name" value="EP450IV"/>
</dbReference>
<dbReference type="EMBL" id="CABFOC020000015">
    <property type="protein sequence ID" value="CAH0046886.1"/>
    <property type="molecule type" value="Genomic_DNA"/>
</dbReference>
<dbReference type="PRINTS" id="PR00385">
    <property type="entry name" value="P450"/>
</dbReference>
<keyword evidence="8" id="KW-0560">Oxidoreductase</keyword>
<evidence type="ECO:0000256" key="9">
    <source>
        <dbReference type="SAM" id="MobiDB-lite"/>
    </source>
</evidence>
<evidence type="ECO:0000256" key="10">
    <source>
        <dbReference type="SAM" id="SignalP"/>
    </source>
</evidence>
<dbReference type="OrthoDB" id="3934656at2759"/>
<feature type="compositionally biased region" description="Basic and acidic residues" evidence="9">
    <location>
        <begin position="256"/>
        <end position="275"/>
    </location>
</feature>
<evidence type="ECO:0000256" key="1">
    <source>
        <dbReference type="ARBA" id="ARBA00001971"/>
    </source>
</evidence>
<evidence type="ECO:0000256" key="6">
    <source>
        <dbReference type="ARBA" id="ARBA00023033"/>
    </source>
</evidence>
<evidence type="ECO:0000256" key="5">
    <source>
        <dbReference type="ARBA" id="ARBA00023004"/>
    </source>
</evidence>
<keyword evidence="4 7" id="KW-0479">Metal-binding</keyword>
<dbReference type="Pfam" id="PF00067">
    <property type="entry name" value="p450"/>
    <property type="match status" value="1"/>
</dbReference>
<dbReference type="Proteomes" id="UP000775872">
    <property type="component" value="Unassembled WGS sequence"/>
</dbReference>
<evidence type="ECO:0000256" key="7">
    <source>
        <dbReference type="PIRSR" id="PIRSR602403-1"/>
    </source>
</evidence>
<keyword evidence="12" id="KW-1185">Reference proteome</keyword>
<evidence type="ECO:0000313" key="11">
    <source>
        <dbReference type="EMBL" id="CAH0046886.1"/>
    </source>
</evidence>
<keyword evidence="3 7" id="KW-0349">Heme</keyword>
<evidence type="ECO:0000256" key="2">
    <source>
        <dbReference type="ARBA" id="ARBA00010617"/>
    </source>
</evidence>
<dbReference type="GO" id="GO:0005506">
    <property type="term" value="F:iron ion binding"/>
    <property type="evidence" value="ECO:0007669"/>
    <property type="project" value="InterPro"/>
</dbReference>
<dbReference type="InterPro" id="IPR017972">
    <property type="entry name" value="Cyt_P450_CS"/>
</dbReference>
<dbReference type="InterPro" id="IPR036396">
    <property type="entry name" value="Cyt_P450_sf"/>
</dbReference>
<dbReference type="AlphaFoldDB" id="A0A9N9Z0M7"/>
<name>A0A9N9Z0M7_9HYPO</name>
<dbReference type="CDD" id="cd11060">
    <property type="entry name" value="CYP57A1-like"/>
    <property type="match status" value="1"/>
</dbReference>
<proteinExistence type="inferred from homology"/>
<dbReference type="FunFam" id="1.10.630.10:FF:000050">
    <property type="entry name" value="Cytochrome P450 monooxygenase"/>
    <property type="match status" value="1"/>
</dbReference>
<keyword evidence="10" id="KW-0732">Signal</keyword>
<evidence type="ECO:0008006" key="13">
    <source>
        <dbReference type="Google" id="ProtNLM"/>
    </source>
</evidence>
<dbReference type="SUPFAM" id="SSF48264">
    <property type="entry name" value="Cytochrome P450"/>
    <property type="match status" value="1"/>
</dbReference>
<dbReference type="GO" id="GO:0016705">
    <property type="term" value="F:oxidoreductase activity, acting on paired donors, with incorporation or reduction of molecular oxygen"/>
    <property type="evidence" value="ECO:0007669"/>
    <property type="project" value="InterPro"/>
</dbReference>
<dbReference type="InterPro" id="IPR050121">
    <property type="entry name" value="Cytochrome_P450_monoxygenase"/>
</dbReference>
<feature type="region of interest" description="Disordered" evidence="9">
    <location>
        <begin position="254"/>
        <end position="275"/>
    </location>
</feature>
<dbReference type="InterPro" id="IPR002403">
    <property type="entry name" value="Cyt_P450_E_grp-IV"/>
</dbReference>
<gene>
    <name evidence="11" type="ORF">CSOL1703_00013122</name>
</gene>
<evidence type="ECO:0000256" key="8">
    <source>
        <dbReference type="RuleBase" id="RU000461"/>
    </source>
</evidence>
<keyword evidence="6 8" id="KW-0503">Monooxygenase</keyword>
<dbReference type="Gene3D" id="1.10.630.10">
    <property type="entry name" value="Cytochrome P450"/>
    <property type="match status" value="1"/>
</dbReference>
<dbReference type="GO" id="GO:0020037">
    <property type="term" value="F:heme binding"/>
    <property type="evidence" value="ECO:0007669"/>
    <property type="project" value="InterPro"/>
</dbReference>
<evidence type="ECO:0000256" key="3">
    <source>
        <dbReference type="ARBA" id="ARBA00022617"/>
    </source>
</evidence>
<dbReference type="PANTHER" id="PTHR24305:SF190">
    <property type="entry name" value="P450, PUTATIVE (EUROFUNG)-RELATED"/>
    <property type="match status" value="1"/>
</dbReference>
<comment type="caution">
    <text evidence="11">The sequence shown here is derived from an EMBL/GenBank/DDBJ whole genome shotgun (WGS) entry which is preliminary data.</text>
</comment>
<dbReference type="PROSITE" id="PS00086">
    <property type="entry name" value="CYTOCHROME_P450"/>
    <property type="match status" value="1"/>
</dbReference>
<sequence>MGSSVSVYLAGAALSCWLLHSIYQLLTSHLSDIPGPFWARYTRLWYLYKSNAGNFHLENIKLHHTYGKIVRVAPNMYSISSVDKVVYGAGSHFAKSAWYDSWKHPDPKNITLFSETNIKRHNESRRRVQGMFSMSTMVSYEAQIHEINKVFLQKLHHFAETGETIPLDHWLQCYAFDAVASITFSKTFGFLNEGEDIEGMMAALDKGNNYSSWAGVYPELHPYLYPILERIPASGAAGMGKMIRFIKRMIATRRQQRADEGTGGEKPKVGHTGDQRAPEDFLDKVLNVQAKDPSKVTDAHIFALGWSNISAGSDTTGVSLTAILYHLSRNTRALDKLLKEILAVEAEGKCTRDSFSFAQSQTMPYLQACIKEALRVHAAVGLPLWRVVPEGGRQICGRHFPQGSVVGVNAWVAHSDEAVFGSDAHEFRPERWLEADEDELRALNAAWIPFGAGSRTCIGRHISMLEINKLLPLLLMNFEFELIDKEWTTETFFFVKPNQFKARIKARRVCRDTSDKYT</sequence>
<feature type="signal peptide" evidence="10">
    <location>
        <begin position="1"/>
        <end position="24"/>
    </location>
</feature>
<dbReference type="InterPro" id="IPR001128">
    <property type="entry name" value="Cyt_P450"/>
</dbReference>
<comment type="cofactor">
    <cofactor evidence="1 7">
        <name>heme</name>
        <dbReference type="ChEBI" id="CHEBI:30413"/>
    </cofactor>
</comment>
<feature type="chain" id="PRO_5040443524" description="Pisatin demethylase" evidence="10">
    <location>
        <begin position="25"/>
        <end position="518"/>
    </location>
</feature>
<evidence type="ECO:0000313" key="12">
    <source>
        <dbReference type="Proteomes" id="UP000775872"/>
    </source>
</evidence>
<reference evidence="12" key="1">
    <citation type="submission" date="2019-06" db="EMBL/GenBank/DDBJ databases">
        <authorList>
            <person name="Broberg M."/>
        </authorList>
    </citation>
    <scope>NUCLEOTIDE SEQUENCE [LARGE SCALE GENOMIC DNA]</scope>
</reference>
<keyword evidence="5 7" id="KW-0408">Iron</keyword>
<dbReference type="GO" id="GO:0004497">
    <property type="term" value="F:monooxygenase activity"/>
    <property type="evidence" value="ECO:0007669"/>
    <property type="project" value="UniProtKB-KW"/>
</dbReference>